<evidence type="ECO:0000256" key="2">
    <source>
        <dbReference type="ARBA" id="ARBA00022553"/>
    </source>
</evidence>
<keyword evidence="2" id="KW-0597">Phosphoprotein</keyword>
<comment type="caution">
    <text evidence="4">The sequence shown here is derived from an EMBL/GenBank/DDBJ whole genome shotgun (WGS) entry which is preliminary data.</text>
</comment>
<dbReference type="InterPro" id="IPR045851">
    <property type="entry name" value="AMP-bd_C_sf"/>
</dbReference>
<protein>
    <recommendedName>
        <fullName evidence="3">Carrier domain-containing protein</fullName>
    </recommendedName>
</protein>
<keyword evidence="1" id="KW-0596">Phosphopantetheine</keyword>
<dbReference type="PANTHER" id="PTHR44845">
    <property type="entry name" value="CARRIER DOMAIN-CONTAINING PROTEIN"/>
    <property type="match status" value="1"/>
</dbReference>
<organism evidence="4 5">
    <name type="scientific">Paenibacillus sepulcri</name>
    <dbReference type="NCBI Taxonomy" id="359917"/>
    <lineage>
        <taxon>Bacteria</taxon>
        <taxon>Bacillati</taxon>
        <taxon>Bacillota</taxon>
        <taxon>Bacilli</taxon>
        <taxon>Bacillales</taxon>
        <taxon>Paenibacillaceae</taxon>
        <taxon>Paenibacillus</taxon>
    </lineage>
</organism>
<evidence type="ECO:0000259" key="3">
    <source>
        <dbReference type="PROSITE" id="PS50075"/>
    </source>
</evidence>
<reference evidence="4 5" key="1">
    <citation type="submission" date="2021-07" db="EMBL/GenBank/DDBJ databases">
        <title>Paenibacillus radiodurans sp. nov., isolated from the southeastern edge of Tengger Desert.</title>
        <authorList>
            <person name="Zhang G."/>
        </authorList>
    </citation>
    <scope>NUCLEOTIDE SEQUENCE [LARGE SCALE GENOMIC DNA]</scope>
    <source>
        <strain evidence="4 5">CCM 7311</strain>
    </source>
</reference>
<dbReference type="SUPFAM" id="SSF56801">
    <property type="entry name" value="Acetyl-CoA synthetase-like"/>
    <property type="match status" value="1"/>
</dbReference>
<sequence length="127" mass="13251">GLSLPDYMVPSAIVVIGALPLTANGKLDRKALPAPDLASTVSGRVPRTPREELLCDLFAEILGLRRVGIDDGFFDLGGHSLLAVRLMSRIRDALGVELSIGSLFEAPTVAGLAERLETGSGSGALEV</sequence>
<dbReference type="PROSITE" id="PS50075">
    <property type="entry name" value="CARRIER"/>
    <property type="match status" value="1"/>
</dbReference>
<dbReference type="InterPro" id="IPR020806">
    <property type="entry name" value="PKS_PP-bd"/>
</dbReference>
<dbReference type="Gene3D" id="3.40.50.1820">
    <property type="entry name" value="alpha/beta hydrolase"/>
    <property type="match status" value="1"/>
</dbReference>
<proteinExistence type="predicted"/>
<gene>
    <name evidence="4" type="ORF">K0U00_49345</name>
</gene>
<dbReference type="Gene3D" id="3.30.300.30">
    <property type="match status" value="1"/>
</dbReference>
<dbReference type="InterPro" id="IPR029058">
    <property type="entry name" value="AB_hydrolase_fold"/>
</dbReference>
<dbReference type="InterPro" id="IPR036736">
    <property type="entry name" value="ACP-like_sf"/>
</dbReference>
<dbReference type="SMART" id="SM00823">
    <property type="entry name" value="PKS_PP"/>
    <property type="match status" value="1"/>
</dbReference>
<feature type="non-terminal residue" evidence="4">
    <location>
        <position position="127"/>
    </location>
</feature>
<dbReference type="EMBL" id="JAHZIK010003564">
    <property type="protein sequence ID" value="MBW7462082.1"/>
    <property type="molecule type" value="Genomic_DNA"/>
</dbReference>
<dbReference type="Proteomes" id="UP001519887">
    <property type="component" value="Unassembled WGS sequence"/>
</dbReference>
<evidence type="ECO:0000256" key="1">
    <source>
        <dbReference type="ARBA" id="ARBA00022450"/>
    </source>
</evidence>
<dbReference type="PANTHER" id="PTHR44845:SF6">
    <property type="entry name" value="BETA-ALANINE-ACTIVATING ENZYME"/>
    <property type="match status" value="1"/>
</dbReference>
<feature type="domain" description="Carrier" evidence="3">
    <location>
        <begin position="45"/>
        <end position="120"/>
    </location>
</feature>
<dbReference type="Pfam" id="PF00550">
    <property type="entry name" value="PP-binding"/>
    <property type="match status" value="1"/>
</dbReference>
<keyword evidence="5" id="KW-1185">Reference proteome</keyword>
<dbReference type="SUPFAM" id="SSF47336">
    <property type="entry name" value="ACP-like"/>
    <property type="match status" value="1"/>
</dbReference>
<evidence type="ECO:0000313" key="4">
    <source>
        <dbReference type="EMBL" id="MBW7462082.1"/>
    </source>
</evidence>
<feature type="non-terminal residue" evidence="4">
    <location>
        <position position="1"/>
    </location>
</feature>
<name>A0ABS7CM95_9BACL</name>
<evidence type="ECO:0000313" key="5">
    <source>
        <dbReference type="Proteomes" id="UP001519887"/>
    </source>
</evidence>
<dbReference type="InterPro" id="IPR009081">
    <property type="entry name" value="PP-bd_ACP"/>
</dbReference>
<accession>A0ABS7CM95</accession>